<reference evidence="1 2" key="1">
    <citation type="submission" date="2019-02" db="EMBL/GenBank/DDBJ databases">
        <title>Deep-cultivation of Planctomycetes and their phenomic and genomic characterization uncovers novel biology.</title>
        <authorList>
            <person name="Wiegand S."/>
            <person name="Jogler M."/>
            <person name="Boedeker C."/>
            <person name="Pinto D."/>
            <person name="Vollmers J."/>
            <person name="Rivas-Marin E."/>
            <person name="Kohn T."/>
            <person name="Peeters S.H."/>
            <person name="Heuer A."/>
            <person name="Rast P."/>
            <person name="Oberbeckmann S."/>
            <person name="Bunk B."/>
            <person name="Jeske O."/>
            <person name="Meyerdierks A."/>
            <person name="Storesund J.E."/>
            <person name="Kallscheuer N."/>
            <person name="Luecker S."/>
            <person name="Lage O.M."/>
            <person name="Pohl T."/>
            <person name="Merkel B.J."/>
            <person name="Hornburger P."/>
            <person name="Mueller R.-W."/>
            <person name="Bruemmer F."/>
            <person name="Labrenz M."/>
            <person name="Spormann A.M."/>
            <person name="Op den Camp H."/>
            <person name="Overmann J."/>
            <person name="Amann R."/>
            <person name="Jetten M.S.M."/>
            <person name="Mascher T."/>
            <person name="Medema M.H."/>
            <person name="Devos D.P."/>
            <person name="Kaster A.-K."/>
            <person name="Ovreas L."/>
            <person name="Rohde M."/>
            <person name="Galperin M.Y."/>
            <person name="Jogler C."/>
        </authorList>
    </citation>
    <scope>NUCLEOTIDE SEQUENCE [LARGE SCALE GENOMIC DNA]</scope>
    <source>
        <strain evidence="1 2">KS4</strain>
    </source>
</reference>
<evidence type="ECO:0000313" key="1">
    <source>
        <dbReference type="EMBL" id="QDU34694.1"/>
    </source>
</evidence>
<evidence type="ECO:0000313" key="2">
    <source>
        <dbReference type="Proteomes" id="UP000317369"/>
    </source>
</evidence>
<protein>
    <submittedName>
        <fullName evidence="1">Uncharacterized protein</fullName>
    </submittedName>
</protein>
<accession>A0A517YWT9</accession>
<name>A0A517YWT9_9BACT</name>
<dbReference type="Pfam" id="PF18953">
    <property type="entry name" value="SAP_new25"/>
    <property type="match status" value="1"/>
</dbReference>
<dbReference type="AlphaFoldDB" id="A0A517YWT9"/>
<organism evidence="1 2">
    <name type="scientific">Poriferisphaera corsica</name>
    <dbReference type="NCBI Taxonomy" id="2528020"/>
    <lineage>
        <taxon>Bacteria</taxon>
        <taxon>Pseudomonadati</taxon>
        <taxon>Planctomycetota</taxon>
        <taxon>Phycisphaerae</taxon>
        <taxon>Phycisphaerales</taxon>
        <taxon>Phycisphaeraceae</taxon>
        <taxon>Poriferisphaera</taxon>
    </lineage>
</organism>
<dbReference type="Proteomes" id="UP000317369">
    <property type="component" value="Chromosome"/>
</dbReference>
<sequence length="199" mass="23026">MSCKLRKTMTVDQFDGNYYYATKLKDFARKIGITVGNFRKIEIEVLIRQFLTTGQVPQAKPVQPRESNSKRDTLTATTTVENYVGNKATKSFLLALVEAQSPGIRNKSGQWYWLNDWRRKQQAKKLQFTYNDLANELHRLMTCPERLPQIPSARMNNFIADYLADPANKNHSRKDAQKAWEKIKTIKGPKTHEAYLAQQ</sequence>
<dbReference type="EMBL" id="CP036425">
    <property type="protein sequence ID" value="QDU34694.1"/>
    <property type="molecule type" value="Genomic_DNA"/>
</dbReference>
<gene>
    <name evidence="1" type="ORF">KS4_27680</name>
</gene>
<dbReference type="KEGG" id="pcor:KS4_27680"/>
<proteinExistence type="predicted"/>
<dbReference type="RefSeq" id="WP_145078897.1">
    <property type="nucleotide sequence ID" value="NZ_CP036425.1"/>
</dbReference>
<dbReference type="OrthoDB" id="9778090at2"/>
<keyword evidence="2" id="KW-1185">Reference proteome</keyword>